<dbReference type="PANTHER" id="PTHR33065">
    <property type="entry name" value="OS07G0486400 PROTEIN"/>
    <property type="match status" value="1"/>
</dbReference>
<dbReference type="Proteomes" id="UP000095767">
    <property type="component" value="Unassembled WGS sequence"/>
</dbReference>
<dbReference type="AlphaFoldDB" id="A0A1E5W623"/>
<comment type="caution">
    <text evidence="3">The sequence shown here is derived from an EMBL/GenBank/DDBJ whole genome shotgun (WGS) entry which is preliminary data.</text>
</comment>
<proteinExistence type="predicted"/>
<feature type="compositionally biased region" description="Basic and acidic residues" evidence="1">
    <location>
        <begin position="69"/>
        <end position="85"/>
    </location>
</feature>
<feature type="region of interest" description="Disordered" evidence="1">
    <location>
        <begin position="1"/>
        <end position="117"/>
    </location>
</feature>
<dbReference type="OrthoDB" id="10624824at2759"/>
<dbReference type="PANTHER" id="PTHR33065:SF88">
    <property type="entry name" value="OS11G0104220 PROTEIN"/>
    <property type="match status" value="1"/>
</dbReference>
<evidence type="ECO:0000313" key="3">
    <source>
        <dbReference type="EMBL" id="OEL32844.1"/>
    </source>
</evidence>
<evidence type="ECO:0000313" key="4">
    <source>
        <dbReference type="Proteomes" id="UP000095767"/>
    </source>
</evidence>
<accession>A0A1E5W623</accession>
<sequence>MAANALSKDQEREPKPIQALRRRWGKQSRVGGELPMEVPWDTVAAGEQVKRSSRRRRSQGNASNSRSRRRDENKLLLSRIDKENPAENPAEEQKNSPPPAREKEEEEEERLLDEEEAAQDRMRSFRRGWDDRKNQASFDQLIVTLAGFISAVDRPISCSCISWSDLHHLLIQLATVVKVQVTDGSWPDHLRGKVIARTISIDRGDIMLLDPRDGRMPITRDGEIKLSRNVVSVEFLSGHLKVRVVASQIDNSSDVIIEDTVVLAPLKASFSYGTCDLGFCKVEVTVAWSLIATLADMRFLSI</sequence>
<feature type="domain" description="DUF6598" evidence="2">
    <location>
        <begin position="174"/>
        <end position="286"/>
    </location>
</feature>
<feature type="compositionally biased region" description="Acidic residues" evidence="1">
    <location>
        <begin position="104"/>
        <end position="117"/>
    </location>
</feature>
<protein>
    <recommendedName>
        <fullName evidence="2">DUF6598 domain-containing protein</fullName>
    </recommendedName>
</protein>
<reference evidence="3 4" key="1">
    <citation type="submission" date="2016-09" db="EMBL/GenBank/DDBJ databases">
        <title>The draft genome of Dichanthelium oligosanthes: A C3 panicoid grass species.</title>
        <authorList>
            <person name="Studer A.J."/>
            <person name="Schnable J.C."/>
            <person name="Brutnell T.P."/>
        </authorList>
    </citation>
    <scope>NUCLEOTIDE SEQUENCE [LARGE SCALE GENOMIC DNA]</scope>
    <source>
        <strain evidence="4">cv. Kellogg 1175</strain>
        <tissue evidence="3">Leaf</tissue>
    </source>
</reference>
<evidence type="ECO:0000256" key="1">
    <source>
        <dbReference type="SAM" id="MobiDB-lite"/>
    </source>
</evidence>
<evidence type="ECO:0000259" key="2">
    <source>
        <dbReference type="Pfam" id="PF20241"/>
    </source>
</evidence>
<dbReference type="InterPro" id="IPR046533">
    <property type="entry name" value="DUF6598"/>
</dbReference>
<name>A0A1E5W623_9POAL</name>
<dbReference type="EMBL" id="LWDX02020302">
    <property type="protein sequence ID" value="OEL32844.1"/>
    <property type="molecule type" value="Genomic_DNA"/>
</dbReference>
<dbReference type="STRING" id="888268.A0A1E5W623"/>
<dbReference type="Pfam" id="PF20241">
    <property type="entry name" value="DUF6598"/>
    <property type="match status" value="1"/>
</dbReference>
<gene>
    <name evidence="3" type="ORF">BAE44_0006135</name>
</gene>
<keyword evidence="4" id="KW-1185">Reference proteome</keyword>
<organism evidence="3 4">
    <name type="scientific">Dichanthelium oligosanthes</name>
    <dbReference type="NCBI Taxonomy" id="888268"/>
    <lineage>
        <taxon>Eukaryota</taxon>
        <taxon>Viridiplantae</taxon>
        <taxon>Streptophyta</taxon>
        <taxon>Embryophyta</taxon>
        <taxon>Tracheophyta</taxon>
        <taxon>Spermatophyta</taxon>
        <taxon>Magnoliopsida</taxon>
        <taxon>Liliopsida</taxon>
        <taxon>Poales</taxon>
        <taxon>Poaceae</taxon>
        <taxon>PACMAD clade</taxon>
        <taxon>Panicoideae</taxon>
        <taxon>Panicodae</taxon>
        <taxon>Paniceae</taxon>
        <taxon>Dichantheliinae</taxon>
        <taxon>Dichanthelium</taxon>
    </lineage>
</organism>